<dbReference type="Gene3D" id="3.40.50.1820">
    <property type="entry name" value="alpha/beta hydrolase"/>
    <property type="match status" value="1"/>
</dbReference>
<keyword evidence="3" id="KW-1185">Reference proteome</keyword>
<dbReference type="InterPro" id="IPR050228">
    <property type="entry name" value="Carboxylesterase_BioH"/>
</dbReference>
<name>A0A6N1V8J6_9HYPH</name>
<dbReference type="EMBL" id="CP054836">
    <property type="protein sequence ID" value="QKV17301.1"/>
    <property type="molecule type" value="Genomic_DNA"/>
</dbReference>
<dbReference type="AlphaFoldDB" id="A0A6N1V8J6"/>
<evidence type="ECO:0000313" key="3">
    <source>
        <dbReference type="Proteomes" id="UP000509367"/>
    </source>
</evidence>
<dbReference type="KEGG" id="orm:HTY61_01895"/>
<dbReference type="GO" id="GO:0016787">
    <property type="term" value="F:hydrolase activity"/>
    <property type="evidence" value="ECO:0007669"/>
    <property type="project" value="UniProtKB-KW"/>
</dbReference>
<sequence length="278" mass="31067">MVERRSVYVACGQHELHVSAWGKPSRPALVMWHGLARTGRDFDEVAAALSDTYFVVCPDTVGRGLSSWAKDVKTDYSYAAYGEHAAAIFDHFHIDRVRWVGTSMGGLVGVTLAAGRMRGRITHLVVNDIGPWIPEEARDRISAYVGNPPSFHTVSELEQWLRAAYAPFGDNSDTFWRRMADTSVRRKDDGGVTVHYDPNIVTQFTLHKGDLDCWAEWDSLDIPVLLLRGRQSDVLPETVAAEMCQRGPKPELVEFENVGHAPTLATEAEWSLLRDFLA</sequence>
<evidence type="ECO:0000259" key="1">
    <source>
        <dbReference type="Pfam" id="PF00561"/>
    </source>
</evidence>
<dbReference type="InterPro" id="IPR000073">
    <property type="entry name" value="AB_hydrolase_1"/>
</dbReference>
<proteinExistence type="predicted"/>
<dbReference type="PANTHER" id="PTHR43194">
    <property type="entry name" value="HYDROLASE ALPHA/BETA FOLD FAMILY"/>
    <property type="match status" value="1"/>
</dbReference>
<dbReference type="Pfam" id="PF00561">
    <property type="entry name" value="Abhydrolase_1"/>
    <property type="match status" value="1"/>
</dbReference>
<dbReference type="PANTHER" id="PTHR43194:SF2">
    <property type="entry name" value="PEROXISOMAL MEMBRANE PROTEIN LPX1"/>
    <property type="match status" value="1"/>
</dbReference>
<dbReference type="PRINTS" id="PR00111">
    <property type="entry name" value="ABHYDROLASE"/>
</dbReference>
<reference evidence="2 3" key="1">
    <citation type="submission" date="2020-06" db="EMBL/GenBank/DDBJ databases">
        <title>Oricola thermophila sp. nov. isolated from a tidal sediments.</title>
        <authorList>
            <person name="Kwon K.K."/>
            <person name="Yang S.-H."/>
            <person name="Park M.-J."/>
        </authorList>
    </citation>
    <scope>NUCLEOTIDE SEQUENCE [LARGE SCALE GENOMIC DNA]</scope>
    <source>
        <strain evidence="2 3">MEBiC13590</strain>
    </source>
</reference>
<accession>A0A6N1V8J6</accession>
<dbReference type="RefSeq" id="WP_175275197.1">
    <property type="nucleotide sequence ID" value="NZ_CP054836.1"/>
</dbReference>
<dbReference type="InterPro" id="IPR029058">
    <property type="entry name" value="AB_hydrolase_fold"/>
</dbReference>
<evidence type="ECO:0000313" key="2">
    <source>
        <dbReference type="EMBL" id="QKV17301.1"/>
    </source>
</evidence>
<gene>
    <name evidence="2" type="ORF">HTY61_01895</name>
</gene>
<feature type="domain" description="AB hydrolase-1" evidence="1">
    <location>
        <begin position="27"/>
        <end position="261"/>
    </location>
</feature>
<dbReference type="SUPFAM" id="SSF53474">
    <property type="entry name" value="alpha/beta-Hydrolases"/>
    <property type="match status" value="1"/>
</dbReference>
<dbReference type="Proteomes" id="UP000509367">
    <property type="component" value="Chromosome"/>
</dbReference>
<protein>
    <submittedName>
        <fullName evidence="2">Alpha/beta hydrolase</fullName>
    </submittedName>
</protein>
<organism evidence="2 3">
    <name type="scientific">Oricola thermophila</name>
    <dbReference type="NCBI Taxonomy" id="2742145"/>
    <lineage>
        <taxon>Bacteria</taxon>
        <taxon>Pseudomonadati</taxon>
        <taxon>Pseudomonadota</taxon>
        <taxon>Alphaproteobacteria</taxon>
        <taxon>Hyphomicrobiales</taxon>
        <taxon>Ahrensiaceae</taxon>
        <taxon>Oricola</taxon>
    </lineage>
</organism>
<keyword evidence="2" id="KW-0378">Hydrolase</keyword>